<reference evidence="1" key="1">
    <citation type="journal article" date="2023" name="G3 (Bethesda)">
        <title>A reference genome for the long-term kleptoplast-retaining sea slug Elysia crispata morphotype clarki.</title>
        <authorList>
            <person name="Eastman K.E."/>
            <person name="Pendleton A.L."/>
            <person name="Shaikh M.A."/>
            <person name="Suttiyut T."/>
            <person name="Ogas R."/>
            <person name="Tomko P."/>
            <person name="Gavelis G."/>
            <person name="Widhalm J.R."/>
            <person name="Wisecaver J.H."/>
        </authorList>
    </citation>
    <scope>NUCLEOTIDE SEQUENCE</scope>
    <source>
        <strain evidence="1">ECLA1</strain>
    </source>
</reference>
<keyword evidence="2" id="KW-1185">Reference proteome</keyword>
<dbReference type="Proteomes" id="UP001283361">
    <property type="component" value="Unassembled WGS sequence"/>
</dbReference>
<sequence>MLKYTITHIADSLRGDQMLKYTITHIADRLRGDRILNYTITHIADSLRGERTLKYTITQIADRLRELNMKGVGPVRRKIRLYCTAKTSIIGAFRKELNAVT</sequence>
<dbReference type="EMBL" id="JAWDGP010006429">
    <property type="protein sequence ID" value="KAK3741382.1"/>
    <property type="molecule type" value="Genomic_DNA"/>
</dbReference>
<proteinExistence type="predicted"/>
<dbReference type="AlphaFoldDB" id="A0AAE0YDU8"/>
<comment type="caution">
    <text evidence="1">The sequence shown here is derived from an EMBL/GenBank/DDBJ whole genome shotgun (WGS) entry which is preliminary data.</text>
</comment>
<protein>
    <submittedName>
        <fullName evidence="1">Uncharacterized protein</fullName>
    </submittedName>
</protein>
<evidence type="ECO:0000313" key="2">
    <source>
        <dbReference type="Proteomes" id="UP001283361"/>
    </source>
</evidence>
<organism evidence="1 2">
    <name type="scientific">Elysia crispata</name>
    <name type="common">lettuce slug</name>
    <dbReference type="NCBI Taxonomy" id="231223"/>
    <lineage>
        <taxon>Eukaryota</taxon>
        <taxon>Metazoa</taxon>
        <taxon>Spiralia</taxon>
        <taxon>Lophotrochozoa</taxon>
        <taxon>Mollusca</taxon>
        <taxon>Gastropoda</taxon>
        <taxon>Heterobranchia</taxon>
        <taxon>Euthyneura</taxon>
        <taxon>Panpulmonata</taxon>
        <taxon>Sacoglossa</taxon>
        <taxon>Placobranchoidea</taxon>
        <taxon>Plakobranchidae</taxon>
        <taxon>Elysia</taxon>
    </lineage>
</organism>
<accession>A0AAE0YDU8</accession>
<gene>
    <name evidence="1" type="ORF">RRG08_034427</name>
</gene>
<name>A0AAE0YDU8_9GAST</name>
<evidence type="ECO:0000313" key="1">
    <source>
        <dbReference type="EMBL" id="KAK3741382.1"/>
    </source>
</evidence>